<protein>
    <submittedName>
        <fullName evidence="2">Phospholipase A2 family protein</fullName>
    </submittedName>
</protein>
<dbReference type="AlphaFoldDB" id="A0A0C9QEU2"/>
<dbReference type="Proteomes" id="UP000032552">
    <property type="component" value="Unassembled WGS sequence"/>
</dbReference>
<dbReference type="Gene3D" id="1.20.90.10">
    <property type="entry name" value="Phospholipase A2 domain"/>
    <property type="match status" value="1"/>
</dbReference>
<dbReference type="GO" id="GO:0050482">
    <property type="term" value="P:arachidonate secretion"/>
    <property type="evidence" value="ECO:0007669"/>
    <property type="project" value="InterPro"/>
</dbReference>
<gene>
    <name evidence="2" type="ORF">LC0644_1732</name>
</gene>
<evidence type="ECO:0000313" key="2">
    <source>
        <dbReference type="EMBL" id="GAN37143.1"/>
    </source>
</evidence>
<dbReference type="RefSeq" id="WP_016369239.1">
    <property type="nucleotide sequence ID" value="NZ_BAYM01000099.1"/>
</dbReference>
<dbReference type="GO" id="GO:0004623">
    <property type="term" value="F:phospholipase A2 activity"/>
    <property type="evidence" value="ECO:0007669"/>
    <property type="project" value="InterPro"/>
</dbReference>
<sequence>MKFSRRSKRFVIVRRSAAVVFALISMTLFFQFSSGVEVHATTKTEFNDTEINRETSEQLKMIDPYLKNIDGITSFDYDAAMNDNVDPVVLKIGAEINKWARSLKNDGPEKGMLLSMARFNLLVYGNYCGKGNNGKAPIDDLDGACQAHDTCYAWGGNNEKCNQEFRQRLLTIMQKTSLFDYKHIVAVAAYKLFGG</sequence>
<evidence type="ECO:0000313" key="3">
    <source>
        <dbReference type="Proteomes" id="UP000032552"/>
    </source>
</evidence>
<dbReference type="Pfam" id="PF00068">
    <property type="entry name" value="Phospholip_A2_1"/>
    <property type="match status" value="1"/>
</dbReference>
<feature type="domain" description="Phospholipase A2-like central" evidence="1">
    <location>
        <begin position="119"/>
        <end position="176"/>
    </location>
</feature>
<evidence type="ECO:0000259" key="1">
    <source>
        <dbReference type="Pfam" id="PF00068"/>
    </source>
</evidence>
<dbReference type="GO" id="GO:0006644">
    <property type="term" value="P:phospholipid metabolic process"/>
    <property type="evidence" value="ECO:0007669"/>
    <property type="project" value="InterPro"/>
</dbReference>
<proteinExistence type="predicted"/>
<accession>A0A0C9QEU2</accession>
<dbReference type="EMBL" id="BAYM01000099">
    <property type="protein sequence ID" value="GAN37143.1"/>
    <property type="molecule type" value="Genomic_DNA"/>
</dbReference>
<dbReference type="SUPFAM" id="SSF48619">
    <property type="entry name" value="Phospholipase A2, PLA2"/>
    <property type="match status" value="1"/>
</dbReference>
<organism evidence="2 3">
    <name type="scientific">Lacticaseibacillus paracasei NRIC 0644</name>
    <dbReference type="NCBI Taxonomy" id="1435038"/>
    <lineage>
        <taxon>Bacteria</taxon>
        <taxon>Bacillati</taxon>
        <taxon>Bacillota</taxon>
        <taxon>Bacilli</taxon>
        <taxon>Lactobacillales</taxon>
        <taxon>Lactobacillaceae</taxon>
        <taxon>Lacticaseibacillus</taxon>
    </lineage>
</organism>
<comment type="caution">
    <text evidence="2">The sequence shown here is derived from an EMBL/GenBank/DDBJ whole genome shotgun (WGS) entry which is preliminary data.</text>
</comment>
<dbReference type="InterPro" id="IPR016090">
    <property type="entry name" value="PLA2-like_dom"/>
</dbReference>
<reference evidence="3" key="1">
    <citation type="submission" date="2014-05" db="EMBL/GenBank/DDBJ databases">
        <title>Whole genome sequencing of Lactobacillus casei NRIC0644.</title>
        <authorList>
            <person name="Atarashi H."/>
            <person name="Yoshida Y."/>
            <person name="Fujimura S."/>
            <person name="Tanaka N."/>
            <person name="Shiwa Y."/>
            <person name="Yoshikawa H."/>
            <person name="Okada S."/>
            <person name="Nakagawa J."/>
        </authorList>
    </citation>
    <scope>NUCLEOTIDE SEQUENCE [LARGE SCALE GENOMIC DNA]</scope>
    <source>
        <strain evidence="3">NRIC0644</strain>
    </source>
</reference>
<name>A0A0C9QEU2_LACPA</name>
<dbReference type="InterPro" id="IPR036444">
    <property type="entry name" value="PLipase_A2_dom_sf"/>
</dbReference>